<comment type="pathway">
    <text evidence="5">Cofactor biosynthesis; coenzyme A biosynthesis; CoA from (R)-pantothenate: step 1/5.</text>
</comment>
<dbReference type="RefSeq" id="WP_305937916.1">
    <property type="nucleotide sequence ID" value="NZ_CP132191.1"/>
</dbReference>
<evidence type="ECO:0000256" key="2">
    <source>
        <dbReference type="ARBA" id="ARBA00001958"/>
    </source>
</evidence>
<keyword evidence="9 17" id="KW-0808">Transferase</keyword>
<reference evidence="17" key="1">
    <citation type="submission" date="2023-08" db="EMBL/GenBank/DDBJ databases">
        <title>Complete genome sequence of Mycoplasma seminis 2200.</title>
        <authorList>
            <person name="Spergser J."/>
        </authorList>
    </citation>
    <scope>NUCLEOTIDE SEQUENCE [LARGE SCALE GENOMIC DNA]</scope>
    <source>
        <strain evidence="17">2200</strain>
    </source>
</reference>
<protein>
    <recommendedName>
        <fullName evidence="16">Type III pantothenate kinase</fullName>
        <ecNumber evidence="7">2.7.1.33</ecNumber>
    </recommendedName>
</protein>
<evidence type="ECO:0000256" key="11">
    <source>
        <dbReference type="ARBA" id="ARBA00022777"/>
    </source>
</evidence>
<dbReference type="PANTHER" id="PTHR34265:SF1">
    <property type="entry name" value="TYPE III PANTOTHENATE KINASE"/>
    <property type="match status" value="1"/>
</dbReference>
<evidence type="ECO:0000256" key="16">
    <source>
        <dbReference type="ARBA" id="ARBA00040883"/>
    </source>
</evidence>
<organism evidence="17 18">
    <name type="scientific">Mycoplasma seminis</name>
    <dbReference type="NCBI Taxonomy" id="512749"/>
    <lineage>
        <taxon>Bacteria</taxon>
        <taxon>Bacillati</taxon>
        <taxon>Mycoplasmatota</taxon>
        <taxon>Mollicutes</taxon>
        <taxon>Mycoplasmataceae</taxon>
        <taxon>Mycoplasma</taxon>
    </lineage>
</organism>
<dbReference type="Pfam" id="PF03309">
    <property type="entry name" value="Pan_kinase"/>
    <property type="match status" value="1"/>
</dbReference>
<dbReference type="EC" id="2.7.1.33" evidence="7"/>
<dbReference type="NCBIfam" id="TIGR00671">
    <property type="entry name" value="baf"/>
    <property type="match status" value="1"/>
</dbReference>
<evidence type="ECO:0000256" key="7">
    <source>
        <dbReference type="ARBA" id="ARBA00012102"/>
    </source>
</evidence>
<dbReference type="EMBL" id="CP132191">
    <property type="protein sequence ID" value="WLP85483.1"/>
    <property type="molecule type" value="Genomic_DNA"/>
</dbReference>
<comment type="similarity">
    <text evidence="15">Belongs to the type III pantothenate kinase family.</text>
</comment>
<evidence type="ECO:0000256" key="14">
    <source>
        <dbReference type="ARBA" id="ARBA00022993"/>
    </source>
</evidence>
<dbReference type="PANTHER" id="PTHR34265">
    <property type="entry name" value="TYPE III PANTOTHENATE KINASE"/>
    <property type="match status" value="1"/>
</dbReference>
<evidence type="ECO:0000256" key="13">
    <source>
        <dbReference type="ARBA" id="ARBA00022958"/>
    </source>
</evidence>
<comment type="subunit">
    <text evidence="6">Homodimer.</text>
</comment>
<dbReference type="Gene3D" id="3.30.420.40">
    <property type="match status" value="2"/>
</dbReference>
<keyword evidence="10" id="KW-0547">Nucleotide-binding</keyword>
<evidence type="ECO:0000256" key="1">
    <source>
        <dbReference type="ARBA" id="ARBA00001206"/>
    </source>
</evidence>
<evidence type="ECO:0000256" key="3">
    <source>
        <dbReference type="ARBA" id="ARBA00001972"/>
    </source>
</evidence>
<dbReference type="Proteomes" id="UP001237011">
    <property type="component" value="Chromosome"/>
</dbReference>
<comment type="subcellular location">
    <subcellularLocation>
        <location evidence="4">Cytoplasm</location>
    </subcellularLocation>
</comment>
<comment type="catalytic activity">
    <reaction evidence="1">
        <text>(R)-pantothenate + ATP = (R)-4'-phosphopantothenate + ADP + H(+)</text>
        <dbReference type="Rhea" id="RHEA:16373"/>
        <dbReference type="ChEBI" id="CHEBI:10986"/>
        <dbReference type="ChEBI" id="CHEBI:15378"/>
        <dbReference type="ChEBI" id="CHEBI:29032"/>
        <dbReference type="ChEBI" id="CHEBI:30616"/>
        <dbReference type="ChEBI" id="CHEBI:456216"/>
        <dbReference type="EC" id="2.7.1.33"/>
    </reaction>
</comment>
<evidence type="ECO:0000256" key="15">
    <source>
        <dbReference type="ARBA" id="ARBA00038036"/>
    </source>
</evidence>
<evidence type="ECO:0000256" key="4">
    <source>
        <dbReference type="ARBA" id="ARBA00004496"/>
    </source>
</evidence>
<dbReference type="SUPFAM" id="SSF53067">
    <property type="entry name" value="Actin-like ATPase domain"/>
    <property type="match status" value="1"/>
</dbReference>
<keyword evidence="12" id="KW-0067">ATP-binding</keyword>
<keyword evidence="13" id="KW-0630">Potassium</keyword>
<keyword evidence="14" id="KW-0173">Coenzyme A biosynthesis</keyword>
<keyword evidence="11 17" id="KW-0418">Kinase</keyword>
<evidence type="ECO:0000256" key="5">
    <source>
        <dbReference type="ARBA" id="ARBA00005225"/>
    </source>
</evidence>
<dbReference type="GO" id="GO:0004594">
    <property type="term" value="F:pantothenate kinase activity"/>
    <property type="evidence" value="ECO:0007669"/>
    <property type="project" value="UniProtKB-EC"/>
</dbReference>
<comment type="cofactor">
    <cofactor evidence="3">
        <name>NH4(+)</name>
        <dbReference type="ChEBI" id="CHEBI:28938"/>
    </cofactor>
</comment>
<comment type="cofactor">
    <cofactor evidence="2">
        <name>K(+)</name>
        <dbReference type="ChEBI" id="CHEBI:29103"/>
    </cofactor>
</comment>
<evidence type="ECO:0000256" key="10">
    <source>
        <dbReference type="ARBA" id="ARBA00022741"/>
    </source>
</evidence>
<gene>
    <name evidence="17" type="ORF">Q8852_04150</name>
</gene>
<evidence type="ECO:0000313" key="18">
    <source>
        <dbReference type="Proteomes" id="UP001237011"/>
    </source>
</evidence>
<evidence type="ECO:0000313" key="17">
    <source>
        <dbReference type="EMBL" id="WLP85483.1"/>
    </source>
</evidence>
<keyword evidence="18" id="KW-1185">Reference proteome</keyword>
<sequence>MKNKIKVSYLIRDLGNTMLKLLLLDNNHNVIAFEKFLINKTKKQDILDFLKYYQIDADTKVITGSTNPDLRLITQSNEILNDLNIKNNYIVNAKSKVSFNLNEKIDKNTVGVDILAACQYAYNHKLASSWIFMFGSASVAILYHNDTLQGVSIAPGIMQSFEYLGSKIAKLKSNDLIADAALGQDTIQALNSGLFNLMNGFILSHLLSQNPYVGNVITTGGTADLIKDKYDVNQLMILYGYLYIYLNNI</sequence>
<dbReference type="InterPro" id="IPR043129">
    <property type="entry name" value="ATPase_NBD"/>
</dbReference>
<name>A0ABY9HAX5_9MOLU</name>
<dbReference type="InterPro" id="IPR004619">
    <property type="entry name" value="Type_III_PanK"/>
</dbReference>
<proteinExistence type="inferred from homology"/>
<keyword evidence="8" id="KW-0963">Cytoplasm</keyword>
<evidence type="ECO:0000256" key="12">
    <source>
        <dbReference type="ARBA" id="ARBA00022840"/>
    </source>
</evidence>
<accession>A0ABY9HAX5</accession>
<evidence type="ECO:0000256" key="8">
    <source>
        <dbReference type="ARBA" id="ARBA00022490"/>
    </source>
</evidence>
<evidence type="ECO:0000256" key="9">
    <source>
        <dbReference type="ARBA" id="ARBA00022679"/>
    </source>
</evidence>
<evidence type="ECO:0000256" key="6">
    <source>
        <dbReference type="ARBA" id="ARBA00011738"/>
    </source>
</evidence>